<protein>
    <recommendedName>
        <fullName evidence="2">non-specific serine/threonine protein kinase</fullName>
        <ecNumber evidence="2">2.7.11.1</ecNumber>
    </recommendedName>
</protein>
<keyword evidence="12" id="KW-1185">Reference proteome</keyword>
<dbReference type="PANTHER" id="PTHR47167:SF6">
    <property type="entry name" value="SERINE_THREONINE-PROTEIN KINASE TAO2"/>
    <property type="match status" value="1"/>
</dbReference>
<feature type="compositionally biased region" description="Gly residues" evidence="10">
    <location>
        <begin position="313"/>
        <end position="323"/>
    </location>
</feature>
<evidence type="ECO:0000256" key="8">
    <source>
        <dbReference type="ARBA" id="ARBA00047899"/>
    </source>
</evidence>
<evidence type="ECO:0000256" key="2">
    <source>
        <dbReference type="ARBA" id="ARBA00012513"/>
    </source>
</evidence>
<organism evidence="11 12">
    <name type="scientific">Gambusia affinis</name>
    <name type="common">Western mosquitofish</name>
    <name type="synonym">Heterandria affinis</name>
    <dbReference type="NCBI Taxonomy" id="33528"/>
    <lineage>
        <taxon>Eukaryota</taxon>
        <taxon>Metazoa</taxon>
        <taxon>Chordata</taxon>
        <taxon>Craniata</taxon>
        <taxon>Vertebrata</taxon>
        <taxon>Euteleostomi</taxon>
        <taxon>Actinopterygii</taxon>
        <taxon>Neopterygii</taxon>
        <taxon>Teleostei</taxon>
        <taxon>Neoteleostei</taxon>
        <taxon>Acanthomorphata</taxon>
        <taxon>Ovalentaria</taxon>
        <taxon>Atherinomorphae</taxon>
        <taxon>Cyprinodontiformes</taxon>
        <taxon>Poeciliidae</taxon>
        <taxon>Poeciliinae</taxon>
        <taxon>Gambusia</taxon>
    </lineage>
</organism>
<feature type="compositionally biased region" description="Gly residues" evidence="10">
    <location>
        <begin position="341"/>
        <end position="352"/>
    </location>
</feature>
<keyword evidence="3" id="KW-0723">Serine/threonine-protein kinase</keyword>
<gene>
    <name evidence="11" type="ORF">CCH79_00020473</name>
</gene>
<dbReference type="Proteomes" id="UP000250572">
    <property type="component" value="Unassembled WGS sequence"/>
</dbReference>
<evidence type="ECO:0000256" key="5">
    <source>
        <dbReference type="ARBA" id="ARBA00022741"/>
    </source>
</evidence>
<evidence type="ECO:0000256" key="1">
    <source>
        <dbReference type="ARBA" id="ARBA00008874"/>
    </source>
</evidence>
<proteinExistence type="inferred from homology"/>
<evidence type="ECO:0000256" key="3">
    <source>
        <dbReference type="ARBA" id="ARBA00022527"/>
    </source>
</evidence>
<feature type="region of interest" description="Disordered" evidence="10">
    <location>
        <begin position="201"/>
        <end position="266"/>
    </location>
</feature>
<evidence type="ECO:0000256" key="7">
    <source>
        <dbReference type="ARBA" id="ARBA00022840"/>
    </source>
</evidence>
<feature type="region of interest" description="Disordered" evidence="10">
    <location>
        <begin position="296"/>
        <end position="372"/>
    </location>
</feature>
<dbReference type="EC" id="2.7.11.1" evidence="2"/>
<keyword evidence="4" id="KW-0808">Transferase</keyword>
<comment type="caution">
    <text evidence="11">The sequence shown here is derived from an EMBL/GenBank/DDBJ whole genome shotgun (WGS) entry which is preliminary data.</text>
</comment>
<dbReference type="AlphaFoldDB" id="A0A315W4N3"/>
<feature type="compositionally biased region" description="Basic and acidic residues" evidence="10">
    <location>
        <begin position="1"/>
        <end position="18"/>
    </location>
</feature>
<feature type="compositionally biased region" description="Polar residues" evidence="10">
    <location>
        <begin position="354"/>
        <end position="372"/>
    </location>
</feature>
<dbReference type="InterPro" id="IPR051234">
    <property type="entry name" value="TAO_STE20_kinase"/>
</dbReference>
<accession>A0A315W4N3</accession>
<comment type="similarity">
    <text evidence="1">Belongs to the protein kinase superfamily. STE Ser/Thr protein kinase family. STE20 subfamily.</text>
</comment>
<feature type="compositionally biased region" description="Low complexity" evidence="10">
    <location>
        <begin position="229"/>
        <end position="239"/>
    </location>
</feature>
<dbReference type="GO" id="GO:0005737">
    <property type="term" value="C:cytoplasm"/>
    <property type="evidence" value="ECO:0007669"/>
    <property type="project" value="TreeGrafter"/>
</dbReference>
<feature type="region of interest" description="Disordered" evidence="10">
    <location>
        <begin position="1"/>
        <end position="46"/>
    </location>
</feature>
<evidence type="ECO:0000313" key="12">
    <source>
        <dbReference type="Proteomes" id="UP000250572"/>
    </source>
</evidence>
<dbReference type="GO" id="GO:0005524">
    <property type="term" value="F:ATP binding"/>
    <property type="evidence" value="ECO:0007669"/>
    <property type="project" value="UniProtKB-KW"/>
</dbReference>
<reference evidence="11 12" key="1">
    <citation type="journal article" date="2018" name="G3 (Bethesda)">
        <title>A High-Quality Reference Genome for the Invasive Mosquitofish Gambusia affinis Using a Chicago Library.</title>
        <authorList>
            <person name="Hoffberg S.L."/>
            <person name="Troendle N.J."/>
            <person name="Glenn T.C."/>
            <person name="Mahmud O."/>
            <person name="Louha S."/>
            <person name="Chalopin D."/>
            <person name="Bennetzen J.L."/>
            <person name="Mauricio R."/>
        </authorList>
    </citation>
    <scope>NUCLEOTIDE SEQUENCE [LARGE SCALE GENOMIC DNA]</scope>
    <source>
        <strain evidence="11">NE01/NJP1002.9</strain>
        <tissue evidence="11">Muscle</tissue>
    </source>
</reference>
<evidence type="ECO:0000256" key="4">
    <source>
        <dbReference type="ARBA" id="ARBA00022679"/>
    </source>
</evidence>
<dbReference type="GO" id="GO:0004674">
    <property type="term" value="F:protein serine/threonine kinase activity"/>
    <property type="evidence" value="ECO:0007669"/>
    <property type="project" value="UniProtKB-KW"/>
</dbReference>
<comment type="catalytic activity">
    <reaction evidence="9">
        <text>L-seryl-[protein] + ATP = O-phospho-L-seryl-[protein] + ADP + H(+)</text>
        <dbReference type="Rhea" id="RHEA:17989"/>
        <dbReference type="Rhea" id="RHEA-COMP:9863"/>
        <dbReference type="Rhea" id="RHEA-COMP:11604"/>
        <dbReference type="ChEBI" id="CHEBI:15378"/>
        <dbReference type="ChEBI" id="CHEBI:29999"/>
        <dbReference type="ChEBI" id="CHEBI:30616"/>
        <dbReference type="ChEBI" id="CHEBI:83421"/>
        <dbReference type="ChEBI" id="CHEBI:456216"/>
        <dbReference type="EC" id="2.7.11.1"/>
    </reaction>
</comment>
<evidence type="ECO:0000256" key="6">
    <source>
        <dbReference type="ARBA" id="ARBA00022777"/>
    </source>
</evidence>
<name>A0A315W4N3_GAMAF</name>
<evidence type="ECO:0000256" key="10">
    <source>
        <dbReference type="SAM" id="MobiDB-lite"/>
    </source>
</evidence>
<sequence>MEYNKRREDELRQKHAVEVRQQPKSLKVAGSEPSWGPVGQDRPGPDYTLSSKEVQIKRQFQETCKIQTRQYKALRNHLLETTPRSEHKLVLKRLKDEQTRKLAILAEQYDHSVNDMLSTQAVSKASRFCPVLTQHLSSQLRLDETQEAEQQALRLQLQQELELLNAYQSKIKIHTDGTHDREAQELETRVALRRALLEQRNSPAGPAWRGQNHGAGFGRAEPRARAPSHHQQQLYQHHQSTPQLYRDSRDRQAREWPSGGGGHYSQHARGLQQLSYHASSQSLAVLPPAAPPPISFSCSSPASSASSSSSSQGGYGGGLGVRGPGLALRNSPQPLRRTASGGPGGGGAGDGGLSRSTSVTSHISNGSNLSFS</sequence>
<keyword evidence="7" id="KW-0067">ATP-binding</keyword>
<dbReference type="EMBL" id="NHOQ01000352">
    <property type="protein sequence ID" value="PWA30575.1"/>
    <property type="molecule type" value="Genomic_DNA"/>
</dbReference>
<keyword evidence="6" id="KW-0418">Kinase</keyword>
<evidence type="ECO:0000313" key="11">
    <source>
        <dbReference type="EMBL" id="PWA30575.1"/>
    </source>
</evidence>
<keyword evidence="5" id="KW-0547">Nucleotide-binding</keyword>
<evidence type="ECO:0000256" key="9">
    <source>
        <dbReference type="ARBA" id="ARBA00048679"/>
    </source>
</evidence>
<feature type="compositionally biased region" description="Low complexity" evidence="10">
    <location>
        <begin position="296"/>
        <end position="312"/>
    </location>
</feature>
<dbReference type="PANTHER" id="PTHR47167">
    <property type="entry name" value="SERINE/THREONINE-PROTEIN KINASE TAO1-LIKE PROTEIN"/>
    <property type="match status" value="1"/>
</dbReference>
<comment type="catalytic activity">
    <reaction evidence="8">
        <text>L-threonyl-[protein] + ATP = O-phospho-L-threonyl-[protein] + ADP + H(+)</text>
        <dbReference type="Rhea" id="RHEA:46608"/>
        <dbReference type="Rhea" id="RHEA-COMP:11060"/>
        <dbReference type="Rhea" id="RHEA-COMP:11605"/>
        <dbReference type="ChEBI" id="CHEBI:15378"/>
        <dbReference type="ChEBI" id="CHEBI:30013"/>
        <dbReference type="ChEBI" id="CHEBI:30616"/>
        <dbReference type="ChEBI" id="CHEBI:61977"/>
        <dbReference type="ChEBI" id="CHEBI:456216"/>
        <dbReference type="EC" id="2.7.11.1"/>
    </reaction>
</comment>